<dbReference type="GO" id="GO:1901023">
    <property type="term" value="P:4-hydroxyphenylacetate catabolic process"/>
    <property type="evidence" value="ECO:0007669"/>
    <property type="project" value="InterPro"/>
</dbReference>
<dbReference type="InterPro" id="IPR036663">
    <property type="entry name" value="Fumarylacetoacetase_C_sf"/>
</dbReference>
<dbReference type="EC" id="5.3.3.-" evidence="9"/>
<evidence type="ECO:0000256" key="7">
    <source>
        <dbReference type="ARBA" id="ARBA00060680"/>
    </source>
</evidence>
<dbReference type="InterPro" id="IPR012686">
    <property type="entry name" value="HPA_isomer/decarb_N"/>
</dbReference>
<comment type="catalytic activity">
    <reaction evidence="3">
        <text>(3E,5R)-5-carboxy-2-oxohept-3-enedioate + H(+) = (4Z)-2-oxohept-4-enedioate + CO2</text>
        <dbReference type="Rhea" id="RHEA:14397"/>
        <dbReference type="ChEBI" id="CHEBI:15378"/>
        <dbReference type="ChEBI" id="CHEBI:16526"/>
        <dbReference type="ChEBI" id="CHEBI:87491"/>
        <dbReference type="ChEBI" id="CHEBI:87507"/>
        <dbReference type="EC" id="4.1.1.68"/>
    </reaction>
</comment>
<evidence type="ECO:0000256" key="5">
    <source>
        <dbReference type="ARBA" id="ARBA00057150"/>
    </source>
</evidence>
<dbReference type="RefSeq" id="WP_248842490.1">
    <property type="nucleotide sequence ID" value="NZ_CAWMUS010000010.1"/>
</dbReference>
<keyword evidence="2" id="KW-0479">Metal-binding</keyword>
<dbReference type="EC" id="5.3.3.10" evidence="9"/>
<comment type="catalytic activity">
    <reaction evidence="4">
        <text>(2E,4Z)-5-hydroxypenta-2,4-diene-1,2,5-tricarboxylate = (3E,5R)-5-carboxy-2-oxohept-3-enedioate</text>
        <dbReference type="Rhea" id="RHEA:18813"/>
        <dbReference type="ChEBI" id="CHEBI:47961"/>
        <dbReference type="ChEBI" id="CHEBI:87491"/>
        <dbReference type="EC" id="5.3.3.10"/>
    </reaction>
</comment>
<dbReference type="Proteomes" id="UP000053226">
    <property type="component" value="Unassembled WGS sequence"/>
</dbReference>
<evidence type="ECO:0000256" key="4">
    <source>
        <dbReference type="ARBA" id="ARBA00052790"/>
    </source>
</evidence>
<dbReference type="InterPro" id="IPR012684">
    <property type="entry name" value="HPA_isomer/decarb_C"/>
</dbReference>
<comment type="similarity">
    <text evidence="1">Belongs to the FAH family.</text>
</comment>
<dbReference type="NCBIfam" id="TIGR02303">
    <property type="entry name" value="HpaG-C-term"/>
    <property type="match status" value="1"/>
</dbReference>
<dbReference type="PANTHER" id="PTHR11820">
    <property type="entry name" value="ACYLPYRUVASE"/>
    <property type="match status" value="1"/>
</dbReference>
<comment type="pathway">
    <text evidence="7">Aromatic compound metabolism; 4-hydroxyphenylacetate degradation; pyruvate and succinate semialdehyde from 4-hydroxyphenylacetate: step 5/7.</text>
</comment>
<protein>
    <submittedName>
        <fullName evidence="9">5-carboxymethyl-2-oxo-hex-3-ene-1,7-dioate decarboxylase/2-hydroxyhepta-2,4-diene-1,7-dioate isomerase</fullName>
        <ecNumber evidence="9">4.1.1.68</ecNumber>
        <ecNumber evidence="9">5.3.3.-</ecNumber>
        <ecNumber evidence="9">5.3.3.10</ecNumber>
    </submittedName>
</protein>
<dbReference type="NCBIfam" id="TIGR02305">
    <property type="entry name" value="HpaG-N-term"/>
    <property type="match status" value="1"/>
</dbReference>
<evidence type="ECO:0000256" key="3">
    <source>
        <dbReference type="ARBA" id="ARBA00051258"/>
    </source>
</evidence>
<dbReference type="EMBL" id="LGAA01000010">
    <property type="protein sequence ID" value="KPD03556.1"/>
    <property type="molecule type" value="Genomic_DNA"/>
</dbReference>
<evidence type="ECO:0000313" key="10">
    <source>
        <dbReference type="Proteomes" id="UP000053226"/>
    </source>
</evidence>
<keyword evidence="9" id="KW-0413">Isomerase</keyword>
<dbReference type="InterPro" id="IPR011234">
    <property type="entry name" value="Fumarylacetoacetase-like_C"/>
</dbReference>
<dbReference type="EC" id="4.1.1.68" evidence="9"/>
<feature type="domain" description="Fumarylacetoacetase-like C-terminal" evidence="8">
    <location>
        <begin position="4"/>
        <end position="203"/>
    </location>
</feature>
<dbReference type="SUPFAM" id="SSF56529">
    <property type="entry name" value="FAH"/>
    <property type="match status" value="2"/>
</dbReference>
<organism evidence="9 10">
    <name type="scientific">Moellerella wisconsensis ATCC 35017</name>
    <dbReference type="NCBI Taxonomy" id="1354267"/>
    <lineage>
        <taxon>Bacteria</taxon>
        <taxon>Pseudomonadati</taxon>
        <taxon>Pseudomonadota</taxon>
        <taxon>Gammaproteobacteria</taxon>
        <taxon>Enterobacterales</taxon>
        <taxon>Morganellaceae</taxon>
        <taxon>Moellerella</taxon>
    </lineage>
</organism>
<gene>
    <name evidence="9" type="ORF">M992_1149</name>
</gene>
<evidence type="ECO:0000313" key="9">
    <source>
        <dbReference type="EMBL" id="KPD03556.1"/>
    </source>
</evidence>
<comment type="caution">
    <text evidence="9">The sequence shown here is derived from an EMBL/GenBank/DDBJ whole genome shotgun (WGS) entry which is preliminary data.</text>
</comment>
<dbReference type="Gene3D" id="3.90.850.10">
    <property type="entry name" value="Fumarylacetoacetase-like, C-terminal domain"/>
    <property type="match status" value="2"/>
</dbReference>
<reference evidence="9 10" key="1">
    <citation type="submission" date="2015-07" db="EMBL/GenBank/DDBJ databases">
        <title>ATOL: Assembling a taxonomically balanced genome-scale reconstruction of the evolutionary history of the Enterobacteriaceae.</title>
        <authorList>
            <person name="Plunkett G.III."/>
            <person name="Neeno-Eckwall E.C."/>
            <person name="Glasner J.D."/>
            <person name="Perna N.T."/>
        </authorList>
    </citation>
    <scope>NUCLEOTIDE SEQUENCE [LARGE SCALE GENOMIC DNA]</scope>
    <source>
        <strain evidence="9 10">ATCC 35017</strain>
    </source>
</reference>
<sequence>MKGTVFAVALNHQSQIDFWHDAFEQAPYKNLPKTPVWFIKPRNTVIQSGEVIPYPAGEEVLSGATVAIVIGKNARKVSVNDASDYIAGYALANEVSLPETSFYRPAINAKCRDGFCPIGEIADISFPETLEIVTEINGQEVDRWSTKDLLRSVNQLVAALSDFATLKPGDMILIGTPQQRIAIHPGDNIQIKAAGFPTLTNNVIAQSTQKHAPKDDPSVLIGQAKIRYQGTEYTVTVEENDAITLPTGQQIAADDPQLEFLPPVRGTLFALGLNYADHAAELAFNSPVEPLIFIKADNSLTGHRQVSVRPDNIEYMHYESELVVVIGKTARNVSQADAMDYVAGYTLCNDYAIRDYLENYYRPNLRVKSRDTLTPIGPVIIDKKYINDPHNLVLSTYVNGELRQRGTTADLIFNIPFLIAYLSEFMTLQPGDMIATGTPKGLSDVVPGDEVIVEVEGVGRLFNHIISEDDYRQVIARQDNPPACDNTERSACND</sequence>
<dbReference type="GO" id="GO:0018800">
    <property type="term" value="F:5-oxopent-3-ene-1,2,5-tricarboxylate decarboxylase activity"/>
    <property type="evidence" value="ECO:0007669"/>
    <property type="project" value="UniProtKB-EC"/>
</dbReference>
<accession>A0A0N0ZB04</accession>
<name>A0A0N0ZB04_9GAMM</name>
<comment type="pathway">
    <text evidence="6">Aromatic compound metabolism; 4-hydroxyphenylacetate degradation; pyruvate and succinate semialdehyde from 4-hydroxyphenylacetate: step 4/7.</text>
</comment>
<comment type="function">
    <text evidence="5">Decarboxylates OPET (5-oxo-pent-3-ene-1,2,5-tricarboxylic acid) into HHDD (2-hydroxy-hept-2,4-diene-1,7-dioate) and isomerizes it to OHED (2-oxo-hept-3-ene-1,7-dioate).</text>
</comment>
<evidence type="ECO:0000256" key="6">
    <source>
        <dbReference type="ARBA" id="ARBA00060569"/>
    </source>
</evidence>
<dbReference type="PANTHER" id="PTHR11820:SF114">
    <property type="entry name" value="4-HYDROXYPHENYLACETATE CATABOLISM PROTEIN"/>
    <property type="match status" value="1"/>
</dbReference>
<evidence type="ECO:0000256" key="1">
    <source>
        <dbReference type="ARBA" id="ARBA00010211"/>
    </source>
</evidence>
<dbReference type="FunFam" id="3.90.850.10:FF:000002">
    <property type="entry name" value="2-hydroxyhepta-2,4-diene-1,7-dioate isomerase"/>
    <property type="match status" value="1"/>
</dbReference>
<evidence type="ECO:0000259" key="8">
    <source>
        <dbReference type="Pfam" id="PF01557"/>
    </source>
</evidence>
<dbReference type="AlphaFoldDB" id="A0A0N0ZB04"/>
<dbReference type="Pfam" id="PF01557">
    <property type="entry name" value="FAA_hydrolase"/>
    <property type="match status" value="2"/>
</dbReference>
<keyword evidence="10" id="KW-1185">Reference proteome</keyword>
<evidence type="ECO:0000256" key="2">
    <source>
        <dbReference type="ARBA" id="ARBA00022723"/>
    </source>
</evidence>
<proteinExistence type="inferred from homology"/>
<dbReference type="GO" id="GO:0046872">
    <property type="term" value="F:metal ion binding"/>
    <property type="evidence" value="ECO:0007669"/>
    <property type="project" value="UniProtKB-KW"/>
</dbReference>
<feature type="domain" description="Fumarylacetoacetase-like C-terminal" evidence="8">
    <location>
        <begin position="268"/>
        <end position="465"/>
    </location>
</feature>
<dbReference type="GO" id="GO:0008704">
    <property type="term" value="F:5-carboxymethyl-2-hydroxymuconate delta-isomerase activity"/>
    <property type="evidence" value="ECO:0007669"/>
    <property type="project" value="UniProtKB-EC"/>
</dbReference>
<keyword evidence="9" id="KW-0456">Lyase</keyword>